<evidence type="ECO:0000256" key="4">
    <source>
        <dbReference type="ARBA" id="ARBA00004300"/>
    </source>
</evidence>
<dbReference type="OMA" id="RQDYCLP"/>
<dbReference type="Gene3D" id="3.40.50.12430">
    <property type="match status" value="1"/>
</dbReference>
<organism evidence="17 18">
    <name type="scientific">Litomosoides sigmodontis</name>
    <name type="common">Filarial nematode worm</name>
    <dbReference type="NCBI Taxonomy" id="42156"/>
    <lineage>
        <taxon>Eukaryota</taxon>
        <taxon>Metazoa</taxon>
        <taxon>Ecdysozoa</taxon>
        <taxon>Nematoda</taxon>
        <taxon>Chromadorea</taxon>
        <taxon>Rhabditida</taxon>
        <taxon>Spirurina</taxon>
        <taxon>Spiruromorpha</taxon>
        <taxon>Filarioidea</taxon>
        <taxon>Onchocercidae</taxon>
        <taxon>Litomosoides</taxon>
    </lineage>
</organism>
<evidence type="ECO:0000256" key="12">
    <source>
        <dbReference type="ARBA" id="ARBA00023212"/>
    </source>
</evidence>
<gene>
    <name evidence="17" type="ORF">NLS_LOCUS3950</name>
</gene>
<dbReference type="STRING" id="42156.A0A3P6UGC5"/>
<keyword evidence="9" id="KW-0343">GTPase activation</keyword>
<dbReference type="InterPro" id="IPR044886">
    <property type="entry name" value="FLCN_DENN_C_sf"/>
</dbReference>
<name>A0A3P6UGC5_LITSI</name>
<dbReference type="InterPro" id="IPR021713">
    <property type="entry name" value="Folliculin"/>
</dbReference>
<dbReference type="PROSITE" id="PS51834">
    <property type="entry name" value="DENN_FLCN_SMCR8"/>
    <property type="match status" value="1"/>
</dbReference>
<comment type="subcellular location">
    <subcellularLocation>
        <location evidence="2">Cell projection</location>
        <location evidence="2">Cilium</location>
    </subcellularLocation>
    <subcellularLocation>
        <location evidence="4">Cytoplasm</location>
        <location evidence="4">Cytoskeleton</location>
        <location evidence="4">Microtubule organizing center</location>
        <location evidence="4">Centrosome</location>
    </subcellularLocation>
    <subcellularLocation>
        <location evidence="3">Cytoplasm</location>
        <location evidence="3">Cytoskeleton</location>
        <location evidence="3">Spindle</location>
    </subcellularLocation>
    <subcellularLocation>
        <location evidence="5">Cytoplasm</location>
        <location evidence="5">Cytosol</location>
    </subcellularLocation>
    <subcellularLocation>
        <location evidence="6">Lysosome membrane</location>
    </subcellularLocation>
    <subcellularLocation>
        <location evidence="1">Nucleus</location>
    </subcellularLocation>
</comment>
<dbReference type="GO" id="GO:0005829">
    <property type="term" value="C:cytosol"/>
    <property type="evidence" value="ECO:0007669"/>
    <property type="project" value="UniProtKB-SubCell"/>
</dbReference>
<dbReference type="PANTHER" id="PTHR31441:SF2">
    <property type="entry name" value="FOLLICULIN"/>
    <property type="match status" value="1"/>
</dbReference>
<feature type="domain" description="UDENN FLCN/SMCR8-type" evidence="16">
    <location>
        <begin position="133"/>
        <end position="657"/>
    </location>
</feature>
<dbReference type="GO" id="GO:0005929">
    <property type="term" value="C:cilium"/>
    <property type="evidence" value="ECO:0007669"/>
    <property type="project" value="UniProtKB-SubCell"/>
</dbReference>
<evidence type="ECO:0000256" key="13">
    <source>
        <dbReference type="ARBA" id="ARBA00023228"/>
    </source>
</evidence>
<comment type="similarity">
    <text evidence="7">Belongs to the folliculin family.</text>
</comment>
<reference evidence="17 18" key="1">
    <citation type="submission" date="2018-08" db="EMBL/GenBank/DDBJ databases">
        <authorList>
            <person name="Laetsch R D."/>
            <person name="Stevens L."/>
            <person name="Kumar S."/>
            <person name="Blaxter L. M."/>
        </authorList>
    </citation>
    <scope>NUCLEOTIDE SEQUENCE [LARGE SCALE GENOMIC DNA]</scope>
</reference>
<evidence type="ECO:0000256" key="6">
    <source>
        <dbReference type="ARBA" id="ARBA00004656"/>
    </source>
</evidence>
<dbReference type="InterPro" id="IPR037521">
    <property type="entry name" value="FLCN/SMCR8_DENN"/>
</dbReference>
<dbReference type="GO" id="GO:0005096">
    <property type="term" value="F:GTPase activator activity"/>
    <property type="evidence" value="ECO:0007669"/>
    <property type="project" value="UniProtKB-KW"/>
</dbReference>
<dbReference type="AlphaFoldDB" id="A0A3P6UGC5"/>
<keyword evidence="11" id="KW-0472">Membrane</keyword>
<protein>
    <recommendedName>
        <fullName evidence="8">Folliculin</fullName>
    </recommendedName>
</protein>
<evidence type="ECO:0000256" key="7">
    <source>
        <dbReference type="ARBA" id="ARBA00009987"/>
    </source>
</evidence>
<evidence type="ECO:0000256" key="9">
    <source>
        <dbReference type="ARBA" id="ARBA00022468"/>
    </source>
</evidence>
<keyword evidence="12" id="KW-0206">Cytoskeleton</keyword>
<proteinExistence type="inferred from homology"/>
<evidence type="ECO:0000256" key="3">
    <source>
        <dbReference type="ARBA" id="ARBA00004186"/>
    </source>
</evidence>
<evidence type="ECO:0000256" key="5">
    <source>
        <dbReference type="ARBA" id="ARBA00004514"/>
    </source>
</evidence>
<dbReference type="OrthoDB" id="5599713at2759"/>
<evidence type="ECO:0000256" key="15">
    <source>
        <dbReference type="ARBA" id="ARBA00023273"/>
    </source>
</evidence>
<dbReference type="GO" id="GO:0005634">
    <property type="term" value="C:nucleus"/>
    <property type="evidence" value="ECO:0007669"/>
    <property type="project" value="UniProtKB-SubCell"/>
</dbReference>
<dbReference type="GO" id="GO:1904263">
    <property type="term" value="P:positive regulation of TORC1 signaling"/>
    <property type="evidence" value="ECO:0007669"/>
    <property type="project" value="TreeGrafter"/>
</dbReference>
<evidence type="ECO:0000256" key="1">
    <source>
        <dbReference type="ARBA" id="ARBA00004123"/>
    </source>
</evidence>
<dbReference type="GO" id="GO:0005765">
    <property type="term" value="C:lysosomal membrane"/>
    <property type="evidence" value="ECO:0007669"/>
    <property type="project" value="UniProtKB-SubCell"/>
</dbReference>
<sequence length="673" mass="75951">MFRYPVCSARLGREHKLTQLSPITAILGLISITRKLATDNFDGSIFLLHLLRGKRDLSRFAAWKESTAMQAVLSLCYFCETHGPRVLMTTQSIPENLRQDYCLPTTSKGSSTFVSTKNFRTHLIGESRCVACTSFADGTGVITDDIEAGISYITTQVALNDRVYQLVEYSCLHSLSCEVTTTPKDNTPKLSPMKPRATLRPQDAKKWERSWEEVNTETKDGVILFGDDEHGYTLSYTFRLRDYKARGFLRFLSFILVSIDKLFITTNYHFFVSTISSTIRFLQMESNMVFDCEQGDPSSEMLKQAAASRASLLPAHFLRAHVTKLELDTSRSLAVITGRADIFTQLHMFMVRILRTQTRLCKEYLLEGVPTQDMLVMKERELKVDNGANASDISYSRRLDYFETLRQVAHMLENLPKVNGQSVLEIVLTQLVTGGQVVLKCHEEAIAKRLLLAFSSLLPLGCVRMLYAREYRHVFVSNLFGCPQETQVSPDAIDIVVLLVDIPFDRISSRQLAVEEREACSLSSGSCISPPLSTSSKDDNVDESLAKHLIQILPPRKSLNSEDYVFTLLAHPECTAPKYATPAIVNRYKQLILDDDLSCRVLATVIGNTREQWLNKAKLVYQLGRQKEKIDLKKVLKIMRCDDQDGTVLLFFQAGLSDAYKQQVMDIIKKGSA</sequence>
<evidence type="ECO:0000313" key="18">
    <source>
        <dbReference type="Proteomes" id="UP000277928"/>
    </source>
</evidence>
<dbReference type="GO" id="GO:0005813">
    <property type="term" value="C:centrosome"/>
    <property type="evidence" value="ECO:0007669"/>
    <property type="project" value="UniProtKB-SubCell"/>
</dbReference>
<dbReference type="InterPro" id="IPR032035">
    <property type="entry name" value="Folliculin_DENN"/>
</dbReference>
<dbReference type="GO" id="GO:0005819">
    <property type="term" value="C:spindle"/>
    <property type="evidence" value="ECO:0007669"/>
    <property type="project" value="UniProtKB-SubCell"/>
</dbReference>
<dbReference type="InterPro" id="IPR037520">
    <property type="entry name" value="Folliculin/SMCR8_longin"/>
</dbReference>
<evidence type="ECO:0000256" key="14">
    <source>
        <dbReference type="ARBA" id="ARBA00023242"/>
    </source>
</evidence>
<evidence type="ECO:0000256" key="11">
    <source>
        <dbReference type="ARBA" id="ARBA00023136"/>
    </source>
</evidence>
<keyword evidence="15" id="KW-0966">Cell projection</keyword>
<dbReference type="EMBL" id="UYRX01000232">
    <property type="protein sequence ID" value="VDK78108.1"/>
    <property type="molecule type" value="Genomic_DNA"/>
</dbReference>
<evidence type="ECO:0000313" key="17">
    <source>
        <dbReference type="EMBL" id="VDK78108.1"/>
    </source>
</evidence>
<dbReference type="GO" id="GO:0000122">
    <property type="term" value="P:negative regulation of transcription by RNA polymerase II"/>
    <property type="evidence" value="ECO:0007669"/>
    <property type="project" value="TreeGrafter"/>
</dbReference>
<keyword evidence="14" id="KW-0539">Nucleus</keyword>
<dbReference type="Proteomes" id="UP000277928">
    <property type="component" value="Unassembled WGS sequence"/>
</dbReference>
<dbReference type="Gene3D" id="1.10.10.1730">
    <property type="entry name" value="Folliculin"/>
    <property type="match status" value="1"/>
</dbReference>
<keyword evidence="13" id="KW-0458">Lysosome</keyword>
<accession>A0A3P6UGC5</accession>
<evidence type="ECO:0000256" key="2">
    <source>
        <dbReference type="ARBA" id="ARBA00004138"/>
    </source>
</evidence>
<keyword evidence="10" id="KW-0963">Cytoplasm</keyword>
<evidence type="ECO:0000256" key="8">
    <source>
        <dbReference type="ARBA" id="ARBA00021824"/>
    </source>
</evidence>
<keyword evidence="18" id="KW-1185">Reference proteome</keyword>
<dbReference type="Pfam" id="PF16692">
    <property type="entry name" value="Folliculin_C"/>
    <property type="match status" value="2"/>
</dbReference>
<dbReference type="PANTHER" id="PTHR31441">
    <property type="entry name" value="FOLLICULIN FAMILY MEMBER"/>
    <property type="match status" value="1"/>
</dbReference>
<dbReference type="Pfam" id="PF11704">
    <property type="entry name" value="Folliculin"/>
    <property type="match status" value="1"/>
</dbReference>
<evidence type="ECO:0000259" key="16">
    <source>
        <dbReference type="PROSITE" id="PS51834"/>
    </source>
</evidence>
<evidence type="ECO:0000256" key="10">
    <source>
        <dbReference type="ARBA" id="ARBA00022490"/>
    </source>
</evidence>